<accession>A0A975BUN2</accession>
<dbReference type="InterPro" id="IPR028081">
    <property type="entry name" value="Leu-bd"/>
</dbReference>
<reference evidence="7" key="1">
    <citation type="journal article" date="2021" name="Microb. Physiol.">
        <title>Proteogenomic Insights into the Physiology of Marine, Sulfate-Reducing, Filamentous Desulfonema limicola and Desulfonema magnum.</title>
        <authorList>
            <person name="Schnaars V."/>
            <person name="Wohlbrand L."/>
            <person name="Scheve S."/>
            <person name="Hinrichs C."/>
            <person name="Reinhardt R."/>
            <person name="Rabus R."/>
        </authorList>
    </citation>
    <scope>NUCLEOTIDE SEQUENCE</scope>
    <source>
        <strain evidence="7">4be13</strain>
    </source>
</reference>
<keyword evidence="2" id="KW-0813">Transport</keyword>
<dbReference type="InterPro" id="IPR000709">
    <property type="entry name" value="Leu_Ile_Val-bd"/>
</dbReference>
<dbReference type="EMBL" id="CP061800">
    <property type="protein sequence ID" value="QTA91642.1"/>
    <property type="molecule type" value="Genomic_DNA"/>
</dbReference>
<evidence type="ECO:0000313" key="8">
    <source>
        <dbReference type="Proteomes" id="UP000663722"/>
    </source>
</evidence>
<comment type="similarity">
    <text evidence="1">Belongs to the leucine-binding protein family.</text>
</comment>
<keyword evidence="4" id="KW-0029">Amino-acid transport</keyword>
<evidence type="ECO:0000256" key="4">
    <source>
        <dbReference type="ARBA" id="ARBA00022970"/>
    </source>
</evidence>
<protein>
    <submittedName>
        <fullName evidence="7">Leucine-binding domain-containing protein</fullName>
    </submittedName>
</protein>
<dbReference type="GO" id="GO:0006865">
    <property type="term" value="P:amino acid transport"/>
    <property type="evidence" value="ECO:0007669"/>
    <property type="project" value="UniProtKB-KW"/>
</dbReference>
<evidence type="ECO:0000256" key="1">
    <source>
        <dbReference type="ARBA" id="ARBA00010062"/>
    </source>
</evidence>
<dbReference type="Pfam" id="PF13458">
    <property type="entry name" value="Peripla_BP_6"/>
    <property type="match status" value="1"/>
</dbReference>
<evidence type="ECO:0000259" key="6">
    <source>
        <dbReference type="Pfam" id="PF13458"/>
    </source>
</evidence>
<keyword evidence="8" id="KW-1185">Reference proteome</keyword>
<evidence type="ECO:0000256" key="2">
    <source>
        <dbReference type="ARBA" id="ARBA00022448"/>
    </source>
</evidence>
<dbReference type="RefSeq" id="WP_207679334.1">
    <property type="nucleotide sequence ID" value="NZ_CP061800.1"/>
</dbReference>
<feature type="domain" description="Leucine-binding protein" evidence="6">
    <location>
        <begin position="28"/>
        <end position="366"/>
    </location>
</feature>
<feature type="signal peptide" evidence="5">
    <location>
        <begin position="1"/>
        <end position="23"/>
    </location>
</feature>
<dbReference type="KEGG" id="dmm:dnm_077140"/>
<dbReference type="AlphaFoldDB" id="A0A975BUN2"/>
<dbReference type="Proteomes" id="UP000663722">
    <property type="component" value="Chromosome"/>
</dbReference>
<feature type="chain" id="PRO_5037054755" evidence="5">
    <location>
        <begin position="24"/>
        <end position="373"/>
    </location>
</feature>
<dbReference type="SUPFAM" id="SSF53822">
    <property type="entry name" value="Periplasmic binding protein-like I"/>
    <property type="match status" value="1"/>
</dbReference>
<evidence type="ECO:0000256" key="3">
    <source>
        <dbReference type="ARBA" id="ARBA00022729"/>
    </source>
</evidence>
<dbReference type="PRINTS" id="PR00337">
    <property type="entry name" value="LEUILEVALBP"/>
</dbReference>
<evidence type="ECO:0000256" key="5">
    <source>
        <dbReference type="SAM" id="SignalP"/>
    </source>
</evidence>
<name>A0A975BUN2_9BACT</name>
<proteinExistence type="inferred from homology"/>
<evidence type="ECO:0000313" key="7">
    <source>
        <dbReference type="EMBL" id="QTA91642.1"/>
    </source>
</evidence>
<gene>
    <name evidence="7" type="ORF">dnm_077140</name>
</gene>
<dbReference type="PANTHER" id="PTHR30483">
    <property type="entry name" value="LEUCINE-SPECIFIC-BINDING PROTEIN"/>
    <property type="match status" value="1"/>
</dbReference>
<sequence length="373" mass="40892">MKKIRRIVFATVFWSAVCLSVLCDAKAPIYIGLSAPMTGQYAEAGRSFHEGAELAIEKINRAGGIDGHPIALIVGDSKGEPKIAKRVARRFTEDKRIIAEIGDFTSSCSLAAQPIYHRAGMIQLSPTSSHPSFAPGSPYSFGIVGTQAGEGPFMARMAVERLVKKKLAVAYLNTDWGIVLKKFFVEKAKQLGAEIVAQEPYLEGTTDFSALTEKIRTSEPDLLFLASMVPDAAGICRQIQKSGWNDVILVGSRAMCTSEFIKLGKDSSENVVSCTLFAPDDPRPEVQNFIKAYKTSYNLMPDWFAAIAYDTMNLLAEAIKQGGTDRKAIHKVLSNIKEFSGITGKITFSKYGDVAREYLLLHVKNGEFVPYQQ</sequence>
<dbReference type="InterPro" id="IPR051010">
    <property type="entry name" value="BCAA_transport"/>
</dbReference>
<organism evidence="7 8">
    <name type="scientific">Desulfonema magnum</name>
    <dbReference type="NCBI Taxonomy" id="45655"/>
    <lineage>
        <taxon>Bacteria</taxon>
        <taxon>Pseudomonadati</taxon>
        <taxon>Thermodesulfobacteriota</taxon>
        <taxon>Desulfobacteria</taxon>
        <taxon>Desulfobacterales</taxon>
        <taxon>Desulfococcaceae</taxon>
        <taxon>Desulfonema</taxon>
    </lineage>
</organism>
<dbReference type="Gene3D" id="3.40.50.2300">
    <property type="match status" value="2"/>
</dbReference>
<keyword evidence="3 5" id="KW-0732">Signal</keyword>
<dbReference type="InterPro" id="IPR028082">
    <property type="entry name" value="Peripla_BP_I"/>
</dbReference>
<dbReference type="PANTHER" id="PTHR30483:SF6">
    <property type="entry name" value="PERIPLASMIC BINDING PROTEIN OF ABC TRANSPORTER FOR NATURAL AMINO ACIDS"/>
    <property type="match status" value="1"/>
</dbReference>
<dbReference type="CDD" id="cd06349">
    <property type="entry name" value="PBP1_ABC_HAAT-like"/>
    <property type="match status" value="1"/>
</dbReference>